<accession>A0A2S6GYF4</accession>
<proteinExistence type="predicted"/>
<evidence type="ECO:0000313" key="2">
    <source>
        <dbReference type="EMBL" id="PPK70254.1"/>
    </source>
</evidence>
<feature type="domain" description="N-acetyltransferase" evidence="1">
    <location>
        <begin position="8"/>
        <end position="171"/>
    </location>
</feature>
<dbReference type="PROSITE" id="PS51186">
    <property type="entry name" value="GNAT"/>
    <property type="match status" value="1"/>
</dbReference>
<dbReference type="PANTHER" id="PTHR43415:SF3">
    <property type="entry name" value="GNAT-FAMILY ACETYLTRANSFERASE"/>
    <property type="match status" value="1"/>
</dbReference>
<keyword evidence="3" id="KW-1185">Reference proteome</keyword>
<dbReference type="Pfam" id="PF13302">
    <property type="entry name" value="Acetyltransf_3"/>
    <property type="match status" value="1"/>
</dbReference>
<dbReference type="InterPro" id="IPR016181">
    <property type="entry name" value="Acyl_CoA_acyltransferase"/>
</dbReference>
<dbReference type="OrthoDB" id="9814648at2"/>
<evidence type="ECO:0000313" key="3">
    <source>
        <dbReference type="Proteomes" id="UP000239203"/>
    </source>
</evidence>
<dbReference type="RefSeq" id="WP_104477096.1">
    <property type="nucleotide sequence ID" value="NZ_CP154825.1"/>
</dbReference>
<name>A0A2S6GYF4_9PSEU</name>
<dbReference type="Gene3D" id="3.40.630.30">
    <property type="match status" value="1"/>
</dbReference>
<reference evidence="2 3" key="1">
    <citation type="submission" date="2018-02" db="EMBL/GenBank/DDBJ databases">
        <title>Genomic Encyclopedia of Archaeal and Bacterial Type Strains, Phase II (KMG-II): from individual species to whole genera.</title>
        <authorList>
            <person name="Goeker M."/>
        </authorList>
    </citation>
    <scope>NUCLEOTIDE SEQUENCE [LARGE SCALE GENOMIC DNA]</scope>
    <source>
        <strain evidence="2 3">YU 961-1</strain>
    </source>
</reference>
<organism evidence="2 3">
    <name type="scientific">Actinokineospora auranticolor</name>
    <dbReference type="NCBI Taxonomy" id="155976"/>
    <lineage>
        <taxon>Bacteria</taxon>
        <taxon>Bacillati</taxon>
        <taxon>Actinomycetota</taxon>
        <taxon>Actinomycetes</taxon>
        <taxon>Pseudonocardiales</taxon>
        <taxon>Pseudonocardiaceae</taxon>
        <taxon>Actinokineospora</taxon>
    </lineage>
</organism>
<keyword evidence="2" id="KW-0808">Transferase</keyword>
<comment type="caution">
    <text evidence="2">The sequence shown here is derived from an EMBL/GenBank/DDBJ whole genome shotgun (WGS) entry which is preliminary data.</text>
</comment>
<dbReference type="InterPro" id="IPR000182">
    <property type="entry name" value="GNAT_dom"/>
</dbReference>
<dbReference type="GO" id="GO:0016747">
    <property type="term" value="F:acyltransferase activity, transferring groups other than amino-acyl groups"/>
    <property type="evidence" value="ECO:0007669"/>
    <property type="project" value="InterPro"/>
</dbReference>
<evidence type="ECO:0000259" key="1">
    <source>
        <dbReference type="PROSITE" id="PS51186"/>
    </source>
</evidence>
<dbReference type="AlphaFoldDB" id="A0A2S6GYF4"/>
<dbReference type="Proteomes" id="UP000239203">
    <property type="component" value="Unassembled WGS sequence"/>
</dbReference>
<dbReference type="EMBL" id="PTIX01000002">
    <property type="protein sequence ID" value="PPK70254.1"/>
    <property type="molecule type" value="Genomic_DNA"/>
</dbReference>
<dbReference type="PANTHER" id="PTHR43415">
    <property type="entry name" value="SPERMIDINE N(1)-ACETYLTRANSFERASE"/>
    <property type="match status" value="1"/>
</dbReference>
<sequence length="176" mass="20145">MSLTGTLVRLRALEPDDADLIWHWDQDEGSMRWLVTSYPESRQAIRKRIEERVNGYERVVFGIEELADGRLVGITALRDTNPENGRGTLDLYLGSTEDQGKGYGTDALRVLCRFAFNDMRLHAIGLTVVAENESARHVYRKVGFVEEGRTRETFRRDGELHDEVIMSLLAREFTGR</sequence>
<protein>
    <submittedName>
        <fullName evidence="2">RimJ/RimL family protein N-acetyltransferase</fullName>
    </submittedName>
</protein>
<dbReference type="SUPFAM" id="SSF55729">
    <property type="entry name" value="Acyl-CoA N-acyltransferases (Nat)"/>
    <property type="match status" value="1"/>
</dbReference>
<gene>
    <name evidence="2" type="ORF">CLV40_102165</name>
</gene>